<dbReference type="Proteomes" id="UP001347796">
    <property type="component" value="Unassembled WGS sequence"/>
</dbReference>
<accession>A0AAN8FZK1</accession>
<dbReference type="PROSITE" id="PS50940">
    <property type="entry name" value="CHIT_BIND_II"/>
    <property type="match status" value="1"/>
</dbReference>
<dbReference type="InterPro" id="IPR001579">
    <property type="entry name" value="Glyco_hydro_18_chit_AS"/>
</dbReference>
<dbReference type="InterPro" id="IPR050314">
    <property type="entry name" value="Glycosyl_Hydrlase_18"/>
</dbReference>
<dbReference type="FunFam" id="3.10.50.10:FF:000001">
    <property type="entry name" value="Chitinase 3-like 1"/>
    <property type="match status" value="1"/>
</dbReference>
<dbReference type="InterPro" id="IPR001223">
    <property type="entry name" value="Glyco_hydro18_cat"/>
</dbReference>
<dbReference type="EMBL" id="JAZGQO010000018">
    <property type="protein sequence ID" value="KAK6167392.1"/>
    <property type="molecule type" value="Genomic_DNA"/>
</dbReference>
<feature type="chain" id="PRO_5042979425" description="Chitinase" evidence="8">
    <location>
        <begin position="23"/>
        <end position="592"/>
    </location>
</feature>
<dbReference type="InterPro" id="IPR029070">
    <property type="entry name" value="Chitinase_insertion_sf"/>
</dbReference>
<feature type="domain" description="Chitin-binding type-2" evidence="9">
    <location>
        <begin position="531"/>
        <end position="592"/>
    </location>
</feature>
<dbReference type="PANTHER" id="PTHR11177:SF317">
    <property type="entry name" value="CHITINASE 12-RELATED"/>
    <property type="match status" value="1"/>
</dbReference>
<keyword evidence="5 6" id="KW-0326">Glycosidase</keyword>
<evidence type="ECO:0000259" key="10">
    <source>
        <dbReference type="PROSITE" id="PS51910"/>
    </source>
</evidence>
<dbReference type="SUPFAM" id="SSF57625">
    <property type="entry name" value="Invertebrate chitin-binding proteins"/>
    <property type="match status" value="1"/>
</dbReference>
<dbReference type="GO" id="GO:0005975">
    <property type="term" value="P:carbohydrate metabolic process"/>
    <property type="evidence" value="ECO:0007669"/>
    <property type="project" value="InterPro"/>
</dbReference>
<feature type="domain" description="GH18" evidence="10">
    <location>
        <begin position="24"/>
        <end position="398"/>
    </location>
</feature>
<evidence type="ECO:0000256" key="2">
    <source>
        <dbReference type="ARBA" id="ARBA00022669"/>
    </source>
</evidence>
<dbReference type="SMART" id="SM00636">
    <property type="entry name" value="Glyco_18"/>
    <property type="match status" value="1"/>
</dbReference>
<keyword evidence="8" id="KW-0732">Signal</keyword>
<keyword evidence="2" id="KW-0147">Chitin-binding</keyword>
<reference evidence="11 12" key="1">
    <citation type="submission" date="2024-01" db="EMBL/GenBank/DDBJ databases">
        <title>The genome of the rayed Mediterranean limpet Patella caerulea (Linnaeus, 1758).</title>
        <authorList>
            <person name="Anh-Thu Weber A."/>
            <person name="Halstead-Nussloch G."/>
        </authorList>
    </citation>
    <scope>NUCLEOTIDE SEQUENCE [LARGE SCALE GENOMIC DNA]</scope>
    <source>
        <strain evidence="11">AATW-2023a</strain>
        <tissue evidence="11">Whole specimen</tissue>
    </source>
</reference>
<dbReference type="Gene3D" id="3.20.20.80">
    <property type="entry name" value="Glycosidases"/>
    <property type="match status" value="1"/>
</dbReference>
<dbReference type="InterPro" id="IPR017853">
    <property type="entry name" value="GH"/>
</dbReference>
<dbReference type="SMART" id="SM00494">
    <property type="entry name" value="ChtBD2"/>
    <property type="match status" value="1"/>
</dbReference>
<evidence type="ECO:0000259" key="9">
    <source>
        <dbReference type="PROSITE" id="PS50940"/>
    </source>
</evidence>
<keyword evidence="4" id="KW-1015">Disulfide bond</keyword>
<keyword evidence="3 6" id="KW-0378">Hydrolase</keyword>
<name>A0AAN8FZK1_PATCE</name>
<dbReference type="Pfam" id="PF00704">
    <property type="entry name" value="Glyco_hydro_18"/>
    <property type="match status" value="1"/>
</dbReference>
<evidence type="ECO:0000256" key="5">
    <source>
        <dbReference type="ARBA" id="ARBA00023295"/>
    </source>
</evidence>
<dbReference type="PROSITE" id="PS01095">
    <property type="entry name" value="GH18_1"/>
    <property type="match status" value="1"/>
</dbReference>
<dbReference type="InterPro" id="IPR011583">
    <property type="entry name" value="Chitinase_II/V-like_cat"/>
</dbReference>
<evidence type="ECO:0000313" key="11">
    <source>
        <dbReference type="EMBL" id="KAK6167392.1"/>
    </source>
</evidence>
<dbReference type="GO" id="GO:0006032">
    <property type="term" value="P:chitin catabolic process"/>
    <property type="evidence" value="ECO:0007669"/>
    <property type="project" value="TreeGrafter"/>
</dbReference>
<evidence type="ECO:0000256" key="1">
    <source>
        <dbReference type="ARBA" id="ARBA00009121"/>
    </source>
</evidence>
<evidence type="ECO:0000256" key="8">
    <source>
        <dbReference type="SAM" id="SignalP"/>
    </source>
</evidence>
<evidence type="ECO:0000256" key="6">
    <source>
        <dbReference type="RuleBase" id="RU000489"/>
    </source>
</evidence>
<dbReference type="Gene3D" id="2.170.140.10">
    <property type="entry name" value="Chitin binding domain"/>
    <property type="match status" value="1"/>
</dbReference>
<evidence type="ECO:0000313" key="12">
    <source>
        <dbReference type="Proteomes" id="UP001347796"/>
    </source>
</evidence>
<keyword evidence="12" id="KW-1185">Reference proteome</keyword>
<evidence type="ECO:0000256" key="4">
    <source>
        <dbReference type="ARBA" id="ARBA00023157"/>
    </source>
</evidence>
<comment type="similarity">
    <text evidence="1">Belongs to the glycosyl hydrolase 18 family. Chitinase class II subfamily.</text>
</comment>
<evidence type="ECO:0000256" key="7">
    <source>
        <dbReference type="SAM" id="MobiDB-lite"/>
    </source>
</evidence>
<sequence>MKMKTSILILLLVLPFNILVDASKKIFCYYSSFAQTRAGIGKFLPEDVDPFLCTHIIYAFVDISPNGRDLLKFNWNDDGPNGLYDRTISLKSKNPQLKVLLAVGGWQIGSKPFIPMITNESNRKHWVKNVVRYLRKYSFDGFDMDWEFPATRGSSPQDKYRFTTLMKELYEAFKTEAEETGNEKLILTLATASGTYYISQSYEPEEIIKYLDYMLLMTYNYHGQWEKQTGHHAGLWKHRDDPPGEKSELHQEWSIDYWLDKGIPKHKLIVGIPTYGMSFTLADPNQHGVFAPANGGGRMGKYTSEGGILSYYEVCENINRHGWKTEWIDDQGVPYAYGGDQWVGYENLESIKLKAENIMRRDVAGAFVWSVEMDDFSGSCGRGKYPLLNTVVKILQPYGGRAQTAHATTTPRYIPSFAPAPIDKPTRDYVSNTREPKRSRRPLFTRGPNWRTKWHKRPKNNWDDEEGVNALEKRTTARHWNARPTGRPSSGDVIQIHTTQRPSYIDQTIRPAWKKSPWKKPGTKSPSAAGSSDCSRLGVGMFTDPASCERFIMCLPGAWLEYGPIRMACPAGTRFDENLKICNHASSVECWV</sequence>
<dbReference type="GO" id="GO:0005576">
    <property type="term" value="C:extracellular region"/>
    <property type="evidence" value="ECO:0007669"/>
    <property type="project" value="InterPro"/>
</dbReference>
<feature type="region of interest" description="Disordered" evidence="7">
    <location>
        <begin position="424"/>
        <end position="462"/>
    </location>
</feature>
<dbReference type="InterPro" id="IPR002557">
    <property type="entry name" value="Chitin-bd_dom"/>
</dbReference>
<organism evidence="11 12">
    <name type="scientific">Patella caerulea</name>
    <name type="common">Rayed Mediterranean limpet</name>
    <dbReference type="NCBI Taxonomy" id="87958"/>
    <lineage>
        <taxon>Eukaryota</taxon>
        <taxon>Metazoa</taxon>
        <taxon>Spiralia</taxon>
        <taxon>Lophotrochozoa</taxon>
        <taxon>Mollusca</taxon>
        <taxon>Gastropoda</taxon>
        <taxon>Patellogastropoda</taxon>
        <taxon>Patelloidea</taxon>
        <taxon>Patellidae</taxon>
        <taxon>Patella</taxon>
    </lineage>
</organism>
<dbReference type="PANTHER" id="PTHR11177">
    <property type="entry name" value="CHITINASE"/>
    <property type="match status" value="1"/>
</dbReference>
<dbReference type="CDD" id="cd02872">
    <property type="entry name" value="GH18_chitolectin_chitotriosidase"/>
    <property type="match status" value="1"/>
</dbReference>
<comment type="caution">
    <text evidence="11">The sequence shown here is derived from an EMBL/GenBank/DDBJ whole genome shotgun (WGS) entry which is preliminary data.</text>
</comment>
<dbReference type="SUPFAM" id="SSF54556">
    <property type="entry name" value="Chitinase insertion domain"/>
    <property type="match status" value="1"/>
</dbReference>
<dbReference type="AlphaFoldDB" id="A0AAN8FZK1"/>
<proteinExistence type="inferred from homology"/>
<gene>
    <name evidence="11" type="ORF">SNE40_021430</name>
</gene>
<protein>
    <recommendedName>
        <fullName evidence="13">Chitinase</fullName>
    </recommendedName>
</protein>
<dbReference type="Gene3D" id="3.10.50.10">
    <property type="match status" value="1"/>
</dbReference>
<dbReference type="InterPro" id="IPR036508">
    <property type="entry name" value="Chitin-bd_dom_sf"/>
</dbReference>
<dbReference type="SUPFAM" id="SSF51445">
    <property type="entry name" value="(Trans)glycosidases"/>
    <property type="match status" value="1"/>
</dbReference>
<dbReference type="GO" id="GO:0004568">
    <property type="term" value="F:chitinase activity"/>
    <property type="evidence" value="ECO:0007669"/>
    <property type="project" value="TreeGrafter"/>
</dbReference>
<dbReference type="Pfam" id="PF01607">
    <property type="entry name" value="CBM_14"/>
    <property type="match status" value="1"/>
</dbReference>
<evidence type="ECO:0000256" key="3">
    <source>
        <dbReference type="ARBA" id="ARBA00022801"/>
    </source>
</evidence>
<dbReference type="PROSITE" id="PS51910">
    <property type="entry name" value="GH18_2"/>
    <property type="match status" value="1"/>
</dbReference>
<dbReference type="GO" id="GO:0008061">
    <property type="term" value="F:chitin binding"/>
    <property type="evidence" value="ECO:0007669"/>
    <property type="project" value="UniProtKB-KW"/>
</dbReference>
<evidence type="ECO:0008006" key="13">
    <source>
        <dbReference type="Google" id="ProtNLM"/>
    </source>
</evidence>
<feature type="signal peptide" evidence="8">
    <location>
        <begin position="1"/>
        <end position="22"/>
    </location>
</feature>